<dbReference type="EC" id="2.7.7.87" evidence="3"/>
<evidence type="ECO:0000256" key="3">
    <source>
        <dbReference type="ARBA" id="ARBA00012584"/>
    </source>
</evidence>
<dbReference type="Gene3D" id="3.40.50.300">
    <property type="entry name" value="P-loop containing nucleotide triphosphate hydrolases"/>
    <property type="match status" value="1"/>
</dbReference>
<dbReference type="PROSITE" id="PS51163">
    <property type="entry name" value="YRDC"/>
    <property type="match status" value="1"/>
</dbReference>
<gene>
    <name evidence="13" type="ORF">COV86_00555</name>
</gene>
<dbReference type="InterPro" id="IPR027417">
    <property type="entry name" value="P-loop_NTPase"/>
</dbReference>
<comment type="catalytic activity">
    <reaction evidence="11">
        <text>L-threonine + hydrogencarbonate + ATP = L-threonylcarbamoyladenylate + diphosphate + H2O</text>
        <dbReference type="Rhea" id="RHEA:36407"/>
        <dbReference type="ChEBI" id="CHEBI:15377"/>
        <dbReference type="ChEBI" id="CHEBI:17544"/>
        <dbReference type="ChEBI" id="CHEBI:30616"/>
        <dbReference type="ChEBI" id="CHEBI:33019"/>
        <dbReference type="ChEBI" id="CHEBI:57926"/>
        <dbReference type="ChEBI" id="CHEBI:73682"/>
        <dbReference type="EC" id="2.7.7.87"/>
    </reaction>
</comment>
<keyword evidence="4" id="KW-0963">Cytoplasm</keyword>
<name>A0A2H0KNU9_9BACT</name>
<keyword evidence="5" id="KW-0808">Transferase</keyword>
<dbReference type="GO" id="GO:0061710">
    <property type="term" value="F:L-threonylcarbamoyladenylate synthase"/>
    <property type="evidence" value="ECO:0007669"/>
    <property type="project" value="UniProtKB-EC"/>
</dbReference>
<keyword evidence="7" id="KW-0548">Nucleotidyltransferase</keyword>
<dbReference type="Pfam" id="PF01300">
    <property type="entry name" value="Sua5_yciO_yrdC"/>
    <property type="match status" value="1"/>
</dbReference>
<evidence type="ECO:0000313" key="13">
    <source>
        <dbReference type="EMBL" id="PIQ72906.1"/>
    </source>
</evidence>
<dbReference type="InterPro" id="IPR017945">
    <property type="entry name" value="DHBP_synth_RibB-like_a/b_dom"/>
</dbReference>
<evidence type="ECO:0000256" key="2">
    <source>
        <dbReference type="ARBA" id="ARBA00007663"/>
    </source>
</evidence>
<feature type="domain" description="YrdC-like" evidence="12">
    <location>
        <begin position="11"/>
        <end position="205"/>
    </location>
</feature>
<dbReference type="Pfam" id="PF02367">
    <property type="entry name" value="TsaE"/>
    <property type="match status" value="1"/>
</dbReference>
<comment type="subcellular location">
    <subcellularLocation>
        <location evidence="1">Cytoplasm</location>
    </subcellularLocation>
</comment>
<dbReference type="NCBIfam" id="TIGR00150">
    <property type="entry name" value="T6A_YjeE"/>
    <property type="match status" value="1"/>
</dbReference>
<dbReference type="GO" id="GO:0000049">
    <property type="term" value="F:tRNA binding"/>
    <property type="evidence" value="ECO:0007669"/>
    <property type="project" value="TreeGrafter"/>
</dbReference>
<evidence type="ECO:0000256" key="9">
    <source>
        <dbReference type="ARBA" id="ARBA00022840"/>
    </source>
</evidence>
<dbReference type="PANTHER" id="PTHR17490:SF16">
    <property type="entry name" value="THREONYLCARBAMOYL-AMP SYNTHASE"/>
    <property type="match status" value="1"/>
</dbReference>
<evidence type="ECO:0000256" key="10">
    <source>
        <dbReference type="ARBA" id="ARBA00029774"/>
    </source>
</evidence>
<dbReference type="GO" id="GO:0003725">
    <property type="term" value="F:double-stranded RNA binding"/>
    <property type="evidence" value="ECO:0007669"/>
    <property type="project" value="InterPro"/>
</dbReference>
<dbReference type="GO" id="GO:0005737">
    <property type="term" value="C:cytoplasm"/>
    <property type="evidence" value="ECO:0007669"/>
    <property type="project" value="UniProtKB-SubCell"/>
</dbReference>
<reference evidence="13 14" key="1">
    <citation type="submission" date="2017-09" db="EMBL/GenBank/DDBJ databases">
        <title>Depth-based differentiation of microbial function through sediment-hosted aquifers and enrichment of novel symbionts in the deep terrestrial subsurface.</title>
        <authorList>
            <person name="Probst A.J."/>
            <person name="Ladd B."/>
            <person name="Jarett J.K."/>
            <person name="Geller-Mcgrath D.E."/>
            <person name="Sieber C.M."/>
            <person name="Emerson J.B."/>
            <person name="Anantharaman K."/>
            <person name="Thomas B.C."/>
            <person name="Malmstrom R."/>
            <person name="Stieglmeier M."/>
            <person name="Klingl A."/>
            <person name="Woyke T."/>
            <person name="Ryan C.M."/>
            <person name="Banfield J.F."/>
        </authorList>
    </citation>
    <scope>NUCLEOTIDE SEQUENCE [LARGE SCALE GENOMIC DNA]</scope>
    <source>
        <strain evidence="13">CG11_big_fil_rev_8_21_14_0_20_35_14</strain>
    </source>
</reference>
<keyword evidence="9" id="KW-0067">ATP-binding</keyword>
<evidence type="ECO:0000256" key="7">
    <source>
        <dbReference type="ARBA" id="ARBA00022695"/>
    </source>
</evidence>
<dbReference type="SUPFAM" id="SSF52540">
    <property type="entry name" value="P-loop containing nucleoside triphosphate hydrolases"/>
    <property type="match status" value="1"/>
</dbReference>
<dbReference type="InterPro" id="IPR050156">
    <property type="entry name" value="TC-AMP_synthase_SUA5"/>
</dbReference>
<evidence type="ECO:0000259" key="12">
    <source>
        <dbReference type="PROSITE" id="PS51163"/>
    </source>
</evidence>
<keyword evidence="8" id="KW-0547">Nucleotide-binding</keyword>
<evidence type="ECO:0000256" key="4">
    <source>
        <dbReference type="ARBA" id="ARBA00022490"/>
    </source>
</evidence>
<dbReference type="GO" id="GO:0002949">
    <property type="term" value="P:tRNA threonylcarbamoyladenosine modification"/>
    <property type="evidence" value="ECO:0007669"/>
    <property type="project" value="InterPro"/>
</dbReference>
<comment type="similarity">
    <text evidence="2">Belongs to the SUA5 family.</text>
</comment>
<dbReference type="PANTHER" id="PTHR17490">
    <property type="entry name" value="SUA5"/>
    <property type="match status" value="1"/>
</dbReference>
<proteinExistence type="inferred from homology"/>
<keyword evidence="6" id="KW-0819">tRNA processing</keyword>
<dbReference type="NCBIfam" id="TIGR00057">
    <property type="entry name" value="L-threonylcarbamoyladenylate synthase"/>
    <property type="match status" value="1"/>
</dbReference>
<accession>A0A2H0KNU9</accession>
<sequence length="356" mass="40400">MLIKLTKKNYSEVISITIEILKKGGLVVFPSDTVYGLLADATNEQAVKKLIDFKNRPPGKAISVFVSNFKMIDQLVTINNQQLTTLKQILPGPFTVILKSKHDVGNKHVCSLLKSERGTLGIRLTMYQYIEILVKRFGKPLTATSANLSNRFPHYSIKTLLAKLPGNKRKLIDLIVDAGKLPRNKPSTVIDLTEQEIRILRKGDVNFTKSQSFVSKSPEETKKVAGSILNKIGTIHELSVQRRPLVFIIEGELGVGKTVFVKGIGKSLGIKNIVSPTFVIFYEYGNFYHFDLYQIEEKEEFKYLGIEKFLKPGNILCFEWGEKVGEIYDLLKSRGRIVYVKMNYINERERKIVINE</sequence>
<organism evidence="13 14">
    <name type="scientific">Candidatus Roizmanbacteria bacterium CG11_big_fil_rev_8_21_14_0_20_35_14</name>
    <dbReference type="NCBI Taxonomy" id="1974855"/>
    <lineage>
        <taxon>Bacteria</taxon>
        <taxon>Candidatus Roizmaniibacteriota</taxon>
    </lineage>
</organism>
<protein>
    <recommendedName>
        <fullName evidence="10">L-threonylcarbamoyladenylate synthase</fullName>
        <ecNumber evidence="3">2.7.7.87</ecNumber>
    </recommendedName>
    <alternativeName>
        <fullName evidence="10">L-threonylcarbamoyladenylate synthase</fullName>
    </alternativeName>
</protein>
<comment type="caution">
    <text evidence="13">The sequence shown here is derived from an EMBL/GenBank/DDBJ whole genome shotgun (WGS) entry which is preliminary data.</text>
</comment>
<evidence type="ECO:0000256" key="1">
    <source>
        <dbReference type="ARBA" id="ARBA00004496"/>
    </source>
</evidence>
<dbReference type="InterPro" id="IPR006070">
    <property type="entry name" value="Sua5-like_dom"/>
</dbReference>
<evidence type="ECO:0000256" key="11">
    <source>
        <dbReference type="ARBA" id="ARBA00048366"/>
    </source>
</evidence>
<dbReference type="SUPFAM" id="SSF55821">
    <property type="entry name" value="YrdC/RibB"/>
    <property type="match status" value="1"/>
</dbReference>
<dbReference type="GO" id="GO:0005524">
    <property type="term" value="F:ATP binding"/>
    <property type="evidence" value="ECO:0007669"/>
    <property type="project" value="UniProtKB-KW"/>
</dbReference>
<dbReference type="Proteomes" id="UP000229570">
    <property type="component" value="Unassembled WGS sequence"/>
</dbReference>
<dbReference type="AlphaFoldDB" id="A0A2H0KNU9"/>
<evidence type="ECO:0000313" key="14">
    <source>
        <dbReference type="Proteomes" id="UP000229570"/>
    </source>
</evidence>
<dbReference type="InterPro" id="IPR003442">
    <property type="entry name" value="T6A_TsaE"/>
</dbReference>
<dbReference type="GO" id="GO:0006450">
    <property type="term" value="P:regulation of translational fidelity"/>
    <property type="evidence" value="ECO:0007669"/>
    <property type="project" value="TreeGrafter"/>
</dbReference>
<evidence type="ECO:0000256" key="6">
    <source>
        <dbReference type="ARBA" id="ARBA00022694"/>
    </source>
</evidence>
<evidence type="ECO:0000256" key="5">
    <source>
        <dbReference type="ARBA" id="ARBA00022679"/>
    </source>
</evidence>
<dbReference type="EMBL" id="PCVL01000005">
    <property type="protein sequence ID" value="PIQ72906.1"/>
    <property type="molecule type" value="Genomic_DNA"/>
</dbReference>
<dbReference type="Gene3D" id="3.90.870.10">
    <property type="entry name" value="DHBP synthase"/>
    <property type="match status" value="1"/>
</dbReference>
<evidence type="ECO:0000256" key="8">
    <source>
        <dbReference type="ARBA" id="ARBA00022741"/>
    </source>
</evidence>